<dbReference type="Proteomes" id="UP000766595">
    <property type="component" value="Unassembled WGS sequence"/>
</dbReference>
<reference evidence="1 2" key="1">
    <citation type="submission" date="2021-06" db="EMBL/GenBank/DDBJ databases">
        <authorList>
            <person name="Grouzdev D.S."/>
            <person name="Koziaeva V."/>
        </authorList>
    </citation>
    <scope>NUCLEOTIDE SEQUENCE [LARGE SCALE GENOMIC DNA]</scope>
    <source>
        <strain evidence="1 2">22</strain>
    </source>
</reference>
<evidence type="ECO:0000313" key="1">
    <source>
        <dbReference type="EMBL" id="MBT9293112.1"/>
    </source>
</evidence>
<sequence length="68" mass="7490">MKRPQKNTRPSHAVYTVEGQGESSYWTKIGAAWAHENGEGFNIQLTALPLDGRLVVRKPKPKTDGEAA</sequence>
<gene>
    <name evidence="1" type="ORF">KL771_26865</name>
</gene>
<dbReference type="RefSeq" id="WP_261971610.1">
    <property type="nucleotide sequence ID" value="NZ_JAHHZF010000020.1"/>
</dbReference>
<keyword evidence="2" id="KW-1185">Reference proteome</keyword>
<dbReference type="AlphaFoldDB" id="A0A947DC16"/>
<protein>
    <submittedName>
        <fullName evidence="1">Uncharacterized protein</fullName>
    </submittedName>
</protein>
<proteinExistence type="predicted"/>
<organism evidence="1 2">
    <name type="scientific">Prosthecodimorpha staleyi</name>
    <dbReference type="NCBI Taxonomy" id="2840188"/>
    <lineage>
        <taxon>Bacteria</taxon>
        <taxon>Pseudomonadati</taxon>
        <taxon>Pseudomonadota</taxon>
        <taxon>Alphaproteobacteria</taxon>
        <taxon>Hyphomicrobiales</taxon>
        <taxon>Ancalomicrobiaceae</taxon>
        <taxon>Prosthecodimorpha</taxon>
    </lineage>
</organism>
<dbReference type="EMBL" id="JAHHZF010000020">
    <property type="protein sequence ID" value="MBT9293112.1"/>
    <property type="molecule type" value="Genomic_DNA"/>
</dbReference>
<name>A0A947DC16_9HYPH</name>
<accession>A0A947DC16</accession>
<comment type="caution">
    <text evidence="1">The sequence shown here is derived from an EMBL/GenBank/DDBJ whole genome shotgun (WGS) entry which is preliminary data.</text>
</comment>
<evidence type="ECO:0000313" key="2">
    <source>
        <dbReference type="Proteomes" id="UP000766595"/>
    </source>
</evidence>